<keyword evidence="5" id="KW-1185">Reference proteome</keyword>
<proteinExistence type="predicted"/>
<dbReference type="PANTHER" id="PTHR23257:SF963">
    <property type="entry name" value="AT08303P"/>
    <property type="match status" value="1"/>
</dbReference>
<name>A0ABQ9X516_9EUKA</name>
<evidence type="ECO:0000256" key="1">
    <source>
        <dbReference type="SAM" id="MobiDB-lite"/>
    </source>
</evidence>
<dbReference type="Pfam" id="PF07714">
    <property type="entry name" value="PK_Tyr_Ser-Thr"/>
    <property type="match status" value="1"/>
</dbReference>
<evidence type="ECO:0000256" key="2">
    <source>
        <dbReference type="SAM" id="Phobius"/>
    </source>
</evidence>
<dbReference type="Gene3D" id="1.10.510.10">
    <property type="entry name" value="Transferase(Phosphotransferase) domain 1"/>
    <property type="match status" value="1"/>
</dbReference>
<keyword evidence="2" id="KW-1133">Transmembrane helix</keyword>
<evidence type="ECO:0000259" key="3">
    <source>
        <dbReference type="PROSITE" id="PS50011"/>
    </source>
</evidence>
<dbReference type="EMBL" id="JARBJD010000217">
    <property type="protein sequence ID" value="KAK2946864.1"/>
    <property type="molecule type" value="Genomic_DNA"/>
</dbReference>
<dbReference type="InterPro" id="IPR011009">
    <property type="entry name" value="Kinase-like_dom_sf"/>
</dbReference>
<reference evidence="4 5" key="1">
    <citation type="journal article" date="2022" name="bioRxiv">
        <title>Genomics of Preaxostyla Flagellates Illuminates Evolutionary Transitions and the Path Towards Mitochondrial Loss.</title>
        <authorList>
            <person name="Novak L.V.F."/>
            <person name="Treitli S.C."/>
            <person name="Pyrih J."/>
            <person name="Halakuc P."/>
            <person name="Pipaliya S.V."/>
            <person name="Vacek V."/>
            <person name="Brzon O."/>
            <person name="Soukal P."/>
            <person name="Eme L."/>
            <person name="Dacks J.B."/>
            <person name="Karnkowska A."/>
            <person name="Elias M."/>
            <person name="Hampl V."/>
        </authorList>
    </citation>
    <scope>NUCLEOTIDE SEQUENCE [LARGE SCALE GENOMIC DNA]</scope>
    <source>
        <strain evidence="4">NAU3</strain>
        <tissue evidence="4">Gut</tissue>
    </source>
</reference>
<dbReference type="InterPro" id="IPR001245">
    <property type="entry name" value="Ser-Thr/Tyr_kinase_cat_dom"/>
</dbReference>
<evidence type="ECO:0000313" key="4">
    <source>
        <dbReference type="EMBL" id="KAK2946864.1"/>
    </source>
</evidence>
<keyword evidence="2" id="KW-0472">Membrane</keyword>
<feature type="region of interest" description="Disordered" evidence="1">
    <location>
        <begin position="892"/>
        <end position="914"/>
    </location>
</feature>
<dbReference type="SUPFAM" id="SSF56112">
    <property type="entry name" value="Protein kinase-like (PK-like)"/>
    <property type="match status" value="1"/>
</dbReference>
<keyword evidence="2" id="KW-0812">Transmembrane</keyword>
<protein>
    <recommendedName>
        <fullName evidence="3">Protein kinase domain-containing protein</fullName>
    </recommendedName>
</protein>
<accession>A0ABQ9X516</accession>
<dbReference type="PANTHER" id="PTHR23257">
    <property type="entry name" value="SERINE-THREONINE PROTEIN KINASE"/>
    <property type="match status" value="1"/>
</dbReference>
<sequence>MTNPLLEYGKTYELTSLAISDTTSFILDECVRLSVPCEPVRITFASCTNHDPDRTVVTLEGSGFVLEEFYTVSVSGHPIDSPSTPPSSPHNTSFVVIASSSKKATSSPLQLHPSEGSQLKFSYSYTIVGISNGSVEGVVDTVVFETQTDIKRDKALVTNIEVVPASSLNTSIMIEVSGTNLPFETVGKLTLNVSFSFDVTFSSSTFGQSAVIELGVSGSLGFGSEYEITTFEDSNNQPIQTTKTTITTPPKPSKLSLYVCGMEEGSGMALSGADPETCTAIKSAWNTATSLGILDTTMRIVDSADLSSPLIVTSLVTFSLISFTTEPATLRASPSSSQPSSVLVSVEEGGMCKLSFLTITADLSVSTFRLVSASKGTVVIRSCSIEGTRQSEMNNEEKSICGWSSGLIELMETDTELNGVSIKEIEVGGIWMMGGKLKVTAGVFSQNGPSIADFPSARQNIHCEGEGVITIQSLSEGDGTKNSPSAWIDADECSIDGDEDIVRSPLFVPTLNSIESTVETDKSGKQRVKVVGKTLMPCGLSLEVFEWDSSKNVEGKSELVDLSTSTAIHWNESEIMIPFPESEVGKLNKKMELRGRLVFGNGERTSNWMVVSGLGSGNKSLGGTESKWWIPVIICLSCALLVSLVIVVCVCLLRKRRSNQKALLSSEEMSPAQVEFAEKIEEHDSITDHAIPPAQSCVEVIVCNENMERSVALETDTLFNALHNPHSTRFVEKQKVSQEIARALVNLVEMNVIADVLTRLSPHLFLFDKNDRVSLKTREKQSVVGESGLGGGKISEDGQRWMAPELGQEGWKQTKENADHGAVFSLGLVLWEIETGCVPFGEVDGATAHRRLTSDEKPRMEKVSEEMQAIITQCLSLDPSQRPTLKTVLSELDKLEGVPQPSNEKDGNAMSKVG</sequence>
<feature type="domain" description="Protein kinase" evidence="3">
    <location>
        <begin position="588"/>
        <end position="895"/>
    </location>
</feature>
<evidence type="ECO:0000313" key="5">
    <source>
        <dbReference type="Proteomes" id="UP001281761"/>
    </source>
</evidence>
<comment type="caution">
    <text evidence="4">The sequence shown here is derived from an EMBL/GenBank/DDBJ whole genome shotgun (WGS) entry which is preliminary data.</text>
</comment>
<gene>
    <name evidence="4" type="ORF">BLNAU_18243</name>
</gene>
<dbReference type="InterPro" id="IPR050167">
    <property type="entry name" value="Ser_Thr_protein_kinase"/>
</dbReference>
<dbReference type="InterPro" id="IPR000719">
    <property type="entry name" value="Prot_kinase_dom"/>
</dbReference>
<organism evidence="4 5">
    <name type="scientific">Blattamonas nauphoetae</name>
    <dbReference type="NCBI Taxonomy" id="2049346"/>
    <lineage>
        <taxon>Eukaryota</taxon>
        <taxon>Metamonada</taxon>
        <taxon>Preaxostyla</taxon>
        <taxon>Oxymonadida</taxon>
        <taxon>Blattamonas</taxon>
    </lineage>
</organism>
<feature type="transmembrane region" description="Helical" evidence="2">
    <location>
        <begin position="628"/>
        <end position="653"/>
    </location>
</feature>
<dbReference type="PROSITE" id="PS50011">
    <property type="entry name" value="PROTEIN_KINASE_DOM"/>
    <property type="match status" value="1"/>
</dbReference>
<dbReference type="Proteomes" id="UP001281761">
    <property type="component" value="Unassembled WGS sequence"/>
</dbReference>